<dbReference type="GO" id="GO:0005886">
    <property type="term" value="C:plasma membrane"/>
    <property type="evidence" value="ECO:0007669"/>
    <property type="project" value="UniProtKB-SubCell"/>
</dbReference>
<dbReference type="PANTHER" id="PTHR42755:SF1">
    <property type="entry name" value="3-DEOXY-D-MANNO-OCTULOSONIC ACID TRANSFERASE, MITOCHONDRIAL-RELATED"/>
    <property type="match status" value="1"/>
</dbReference>
<evidence type="ECO:0000256" key="11">
    <source>
        <dbReference type="SAM" id="MobiDB-lite"/>
    </source>
</evidence>
<dbReference type="GO" id="GO:0043842">
    <property type="term" value="F:Kdo transferase activity"/>
    <property type="evidence" value="ECO:0007669"/>
    <property type="project" value="UniProtKB-EC"/>
</dbReference>
<feature type="domain" description="3-deoxy-D-manno-octulosonic-acid transferase N-terminal" evidence="12">
    <location>
        <begin position="38"/>
        <end position="213"/>
    </location>
</feature>
<dbReference type="PANTHER" id="PTHR42755">
    <property type="entry name" value="3-DEOXY-MANNO-OCTULOSONATE CYTIDYLYLTRANSFERASE"/>
    <property type="match status" value="1"/>
</dbReference>
<dbReference type="InterPro" id="IPR007507">
    <property type="entry name" value="Glycos_transf_N"/>
</dbReference>
<dbReference type="GO" id="GO:0009244">
    <property type="term" value="P:lipopolysaccharide core region biosynthetic process"/>
    <property type="evidence" value="ECO:0007669"/>
    <property type="project" value="UniProtKB-UniRule"/>
</dbReference>
<evidence type="ECO:0000256" key="1">
    <source>
        <dbReference type="ARBA" id="ARBA00003394"/>
    </source>
</evidence>
<dbReference type="EC" id="2.4.99.12" evidence="3 10"/>
<dbReference type="AlphaFoldDB" id="A0A849KVJ8"/>
<dbReference type="Pfam" id="PF04413">
    <property type="entry name" value="Glycos_transf_N"/>
    <property type="match status" value="1"/>
</dbReference>
<evidence type="ECO:0000256" key="2">
    <source>
        <dbReference type="ARBA" id="ARBA00004713"/>
    </source>
</evidence>
<keyword evidence="10" id="KW-1003">Cell membrane</keyword>
<evidence type="ECO:0000256" key="5">
    <source>
        <dbReference type="ARBA" id="ARBA00022679"/>
    </source>
</evidence>
<sequence length="429" mass="46956">MGQSLALALYLGLSDLAEGPVRRRLRRRQDAGKEDPARSGERFGHASLPRPDGRLVWFHAASVGESLSLLGLIDTLLAEHLDLHVLMTTGTVTSAGLMGQRLPGRAFHQFAPVDTGPAIRRFLAHWRPDLAIWTESELWPRMIVSTHATGCPLLLINARISPASARRLRLLRGFTRSLLGRFERVLAQDDAVAERFHRLGADPARLETTGSLKDTAEPLPHDPMALSDLMKRLAGRSCWLAASTHEGEEELVAIAHREARRSVHGLVLILAPRHPERGPEIARKLRAAGWRVSLRSAGELIDRNTEIYVADTLGEMGLWYRAASVSFIGGSLVPIGGHNPFEPALLGSAILYGPHVANFETAYERFRRAAAAVKVAKAEDLGQRLVETLPPDRAAALATAAWTVSSEGADVTRRVLDVIKAYLPARAQR</sequence>
<dbReference type="UniPathway" id="UPA00958"/>
<evidence type="ECO:0000313" key="14">
    <source>
        <dbReference type="Proteomes" id="UP000572377"/>
    </source>
</evidence>
<feature type="active site" description="Proton acceptor" evidence="8">
    <location>
        <position position="65"/>
    </location>
</feature>
<dbReference type="GO" id="GO:0009245">
    <property type="term" value="P:lipid A biosynthetic process"/>
    <property type="evidence" value="ECO:0007669"/>
    <property type="project" value="TreeGrafter"/>
</dbReference>
<accession>A0A849KVJ8</accession>
<organism evidence="13 14">
    <name type="scientific">Halovulum dunhuangense</name>
    <dbReference type="NCBI Taxonomy" id="1505036"/>
    <lineage>
        <taxon>Bacteria</taxon>
        <taxon>Pseudomonadati</taxon>
        <taxon>Pseudomonadota</taxon>
        <taxon>Alphaproteobacteria</taxon>
        <taxon>Rhodobacterales</taxon>
        <taxon>Paracoccaceae</taxon>
        <taxon>Halovulum</taxon>
    </lineage>
</organism>
<comment type="pathway">
    <text evidence="2 10">Bacterial outer membrane biogenesis; LPS core biosynthesis.</text>
</comment>
<comment type="caution">
    <text evidence="13">The sequence shown here is derived from an EMBL/GenBank/DDBJ whole genome shotgun (WGS) entry which is preliminary data.</text>
</comment>
<evidence type="ECO:0000256" key="7">
    <source>
        <dbReference type="ARBA" id="ARBA00049183"/>
    </source>
</evidence>
<feature type="site" description="Transition state stabilizer" evidence="9">
    <location>
        <position position="213"/>
    </location>
</feature>
<feature type="compositionally biased region" description="Basic and acidic residues" evidence="11">
    <location>
        <begin position="28"/>
        <end position="44"/>
    </location>
</feature>
<dbReference type="InterPro" id="IPR038107">
    <property type="entry name" value="Glycos_transf_N_sf"/>
</dbReference>
<evidence type="ECO:0000256" key="10">
    <source>
        <dbReference type="RuleBase" id="RU365103"/>
    </source>
</evidence>
<evidence type="ECO:0000313" key="13">
    <source>
        <dbReference type="EMBL" id="NNU79105.1"/>
    </source>
</evidence>
<evidence type="ECO:0000256" key="6">
    <source>
        <dbReference type="ARBA" id="ARBA00031445"/>
    </source>
</evidence>
<name>A0A849KVJ8_9RHOB</name>
<dbReference type="RefSeq" id="WP_171321809.1">
    <property type="nucleotide sequence ID" value="NZ_JABFBC010000001.1"/>
</dbReference>
<gene>
    <name evidence="13" type="ORF">HMH01_01520</name>
</gene>
<reference evidence="13 14" key="1">
    <citation type="submission" date="2020-05" db="EMBL/GenBank/DDBJ databases">
        <title>Gimesia benthica sp. nov., a novel planctomycete isolated from a deep-sea water sample of the Northwest Indian Ocean.</title>
        <authorList>
            <person name="Wang J."/>
            <person name="Ruan C."/>
            <person name="Song L."/>
            <person name="Zhu Y."/>
            <person name="Li A."/>
            <person name="Zheng X."/>
            <person name="Wang L."/>
            <person name="Lu Z."/>
            <person name="Huang Y."/>
            <person name="Du W."/>
            <person name="Zhou Y."/>
            <person name="Huang L."/>
            <person name="Dai X."/>
        </authorList>
    </citation>
    <scope>NUCLEOTIDE SEQUENCE [LARGE SCALE GENOMIC DNA]</scope>
    <source>
        <strain evidence="13 14">YYQ-30</strain>
    </source>
</reference>
<proteinExistence type="inferred from homology"/>
<evidence type="ECO:0000259" key="12">
    <source>
        <dbReference type="Pfam" id="PF04413"/>
    </source>
</evidence>
<evidence type="ECO:0000256" key="3">
    <source>
        <dbReference type="ARBA" id="ARBA00012621"/>
    </source>
</evidence>
<comment type="function">
    <text evidence="1 10">Involved in lipopolysaccharide (LPS) biosynthesis. Catalyzes the transfer of 3-deoxy-D-manno-octulosonate (Kdo) residue(s) from CMP-Kdo to lipid IV(A), the tetraacyldisaccharide-1,4'-bisphosphate precursor of lipid A.</text>
</comment>
<comment type="subcellular location">
    <subcellularLocation>
        <location evidence="10">Cell membrane</location>
    </subcellularLocation>
</comment>
<keyword evidence="10" id="KW-0472">Membrane</keyword>
<evidence type="ECO:0000256" key="4">
    <source>
        <dbReference type="ARBA" id="ARBA00019077"/>
    </source>
</evidence>
<protein>
    <recommendedName>
        <fullName evidence="4 10">3-deoxy-D-manno-octulosonic acid transferase</fullName>
        <shortName evidence="10">Kdo transferase</shortName>
        <ecNumber evidence="3 10">2.4.99.12</ecNumber>
    </recommendedName>
    <alternativeName>
        <fullName evidence="6 10">Lipid IV(A) 3-deoxy-D-manno-octulosonic acid transferase</fullName>
    </alternativeName>
</protein>
<dbReference type="Gene3D" id="3.40.50.11720">
    <property type="entry name" value="3-Deoxy-D-manno-octulosonic-acid transferase, N-terminal domain"/>
    <property type="match status" value="1"/>
</dbReference>
<dbReference type="Gene3D" id="3.40.50.2000">
    <property type="entry name" value="Glycogen Phosphorylase B"/>
    <property type="match status" value="1"/>
</dbReference>
<dbReference type="InterPro" id="IPR039901">
    <property type="entry name" value="Kdotransferase"/>
</dbReference>
<dbReference type="EMBL" id="JABFBC010000001">
    <property type="protein sequence ID" value="NNU79105.1"/>
    <property type="molecule type" value="Genomic_DNA"/>
</dbReference>
<evidence type="ECO:0000256" key="8">
    <source>
        <dbReference type="PIRSR" id="PIRSR639901-1"/>
    </source>
</evidence>
<keyword evidence="14" id="KW-1185">Reference proteome</keyword>
<dbReference type="Proteomes" id="UP000572377">
    <property type="component" value="Unassembled WGS sequence"/>
</dbReference>
<comment type="catalytic activity">
    <reaction evidence="7 10">
        <text>lipid IVA (E. coli) + CMP-3-deoxy-beta-D-manno-octulosonate = alpha-Kdo-(2-&gt;6)-lipid IVA (E. coli) + CMP + H(+)</text>
        <dbReference type="Rhea" id="RHEA:28066"/>
        <dbReference type="ChEBI" id="CHEBI:15378"/>
        <dbReference type="ChEBI" id="CHEBI:58603"/>
        <dbReference type="ChEBI" id="CHEBI:60364"/>
        <dbReference type="ChEBI" id="CHEBI:60377"/>
        <dbReference type="ChEBI" id="CHEBI:85987"/>
        <dbReference type="EC" id="2.4.99.12"/>
    </reaction>
</comment>
<feature type="region of interest" description="Disordered" evidence="11">
    <location>
        <begin position="24"/>
        <end position="46"/>
    </location>
</feature>
<evidence type="ECO:0000256" key="9">
    <source>
        <dbReference type="PIRSR" id="PIRSR639901-2"/>
    </source>
</evidence>
<comment type="similarity">
    <text evidence="10">Belongs to the glycosyltransferase group 1 family.</text>
</comment>
<feature type="site" description="Transition state stabilizer" evidence="9">
    <location>
        <position position="135"/>
    </location>
</feature>
<keyword evidence="5 10" id="KW-0808">Transferase</keyword>
<keyword evidence="10" id="KW-0448">Lipopolysaccharide biosynthesis</keyword>